<evidence type="ECO:0008006" key="3">
    <source>
        <dbReference type="Google" id="ProtNLM"/>
    </source>
</evidence>
<dbReference type="InterPro" id="IPR006442">
    <property type="entry name" value="Antitoxin_Phd/YefM"/>
</dbReference>
<dbReference type="Gene3D" id="3.40.1620.10">
    <property type="entry name" value="YefM-like domain"/>
    <property type="match status" value="1"/>
</dbReference>
<comment type="similarity">
    <text evidence="1">Belongs to the phD/YefM antitoxin family.</text>
</comment>
<name>A0A0F9XCD3_9ZZZZ</name>
<accession>A0A0F9XCD3</accession>
<evidence type="ECO:0000256" key="1">
    <source>
        <dbReference type="ARBA" id="ARBA00009981"/>
    </source>
</evidence>
<protein>
    <recommendedName>
        <fullName evidence="3">Antitoxin</fullName>
    </recommendedName>
</protein>
<proteinExistence type="inferred from homology"/>
<evidence type="ECO:0000313" key="2">
    <source>
        <dbReference type="EMBL" id="KKN89388.1"/>
    </source>
</evidence>
<dbReference type="Pfam" id="PF02604">
    <property type="entry name" value="PhdYeFM_antitox"/>
    <property type="match status" value="1"/>
</dbReference>
<gene>
    <name evidence="2" type="ORF">LCGC14_0238950</name>
</gene>
<dbReference type="AlphaFoldDB" id="A0A0F9XCD3"/>
<dbReference type="InterPro" id="IPR036165">
    <property type="entry name" value="YefM-like_sf"/>
</dbReference>
<dbReference type="EMBL" id="LAZR01000119">
    <property type="protein sequence ID" value="KKN89388.1"/>
    <property type="molecule type" value="Genomic_DNA"/>
</dbReference>
<sequence>MDQTGVPISKARTNLSELVHRVELRGDRIVLERRGKQVGAIVSVEDLELLKRVEDEMDLAVIRRRINDPRVSLQAVLKRLGL</sequence>
<organism evidence="2">
    <name type="scientific">marine sediment metagenome</name>
    <dbReference type="NCBI Taxonomy" id="412755"/>
    <lineage>
        <taxon>unclassified sequences</taxon>
        <taxon>metagenomes</taxon>
        <taxon>ecological metagenomes</taxon>
    </lineage>
</organism>
<comment type="caution">
    <text evidence="2">The sequence shown here is derived from an EMBL/GenBank/DDBJ whole genome shotgun (WGS) entry which is preliminary data.</text>
</comment>
<dbReference type="NCBIfam" id="TIGR01552">
    <property type="entry name" value="phd_fam"/>
    <property type="match status" value="1"/>
</dbReference>
<reference evidence="2" key="1">
    <citation type="journal article" date="2015" name="Nature">
        <title>Complex archaea that bridge the gap between prokaryotes and eukaryotes.</title>
        <authorList>
            <person name="Spang A."/>
            <person name="Saw J.H."/>
            <person name="Jorgensen S.L."/>
            <person name="Zaremba-Niedzwiedzka K."/>
            <person name="Martijn J."/>
            <person name="Lind A.E."/>
            <person name="van Eijk R."/>
            <person name="Schleper C."/>
            <person name="Guy L."/>
            <person name="Ettema T.J."/>
        </authorList>
    </citation>
    <scope>NUCLEOTIDE SEQUENCE</scope>
</reference>
<dbReference type="SUPFAM" id="SSF143120">
    <property type="entry name" value="YefM-like"/>
    <property type="match status" value="1"/>
</dbReference>